<name>A0A8S1JAF6_9CHLO</name>
<feature type="transmembrane region" description="Helical" evidence="14">
    <location>
        <begin position="739"/>
        <end position="759"/>
    </location>
</feature>
<feature type="region of interest" description="Disordered" evidence="13">
    <location>
        <begin position="27"/>
        <end position="48"/>
    </location>
</feature>
<comment type="pathway">
    <text evidence="3">Protein modification; protein ubiquitination.</text>
</comment>
<proteinExistence type="predicted"/>
<keyword evidence="7" id="KW-0479">Metal-binding</keyword>
<evidence type="ECO:0000256" key="4">
    <source>
        <dbReference type="ARBA" id="ARBA00012483"/>
    </source>
</evidence>
<feature type="region of interest" description="Disordered" evidence="13">
    <location>
        <begin position="238"/>
        <end position="291"/>
    </location>
</feature>
<keyword evidence="5" id="KW-0808">Transferase</keyword>
<feature type="transmembrane region" description="Helical" evidence="14">
    <location>
        <begin position="1033"/>
        <end position="1063"/>
    </location>
</feature>
<dbReference type="SMART" id="SM00744">
    <property type="entry name" value="RINGv"/>
    <property type="match status" value="1"/>
</dbReference>
<evidence type="ECO:0000256" key="3">
    <source>
        <dbReference type="ARBA" id="ARBA00004906"/>
    </source>
</evidence>
<evidence type="ECO:0000256" key="14">
    <source>
        <dbReference type="SAM" id="Phobius"/>
    </source>
</evidence>
<dbReference type="InterPro" id="IPR013083">
    <property type="entry name" value="Znf_RING/FYVE/PHD"/>
</dbReference>
<sequence length="1308" mass="142079">MVVPAPASGGQGGRQPEGREACRALAGSRVEGGAAEKGGDGGREAEGDEDAPACRICRMGDGEDGRLFHPCRCSGSIKHVHEACLTQWLRHSGNTCCEVCRHRFTFSPVYAEDTPEKLPLQVLVGGSMKKILTGLGFAFRLVLVWWAWLIVLPLTTCFLWRAAFSPTLQEIPSMLLQRMNPAALTFDCVQGSLLTASLFMVMFVISYIKDHYEHWVSTLEQQFDAKLTELMDLWSQSMDSEQGSPRVDELQPSTPAGAPTAQTSGDLDRQDSGLGACGSGEAPGAGASQEHRVQAWAQGGIGNVDSSALNSEGGAESAGPTRLGRGPTPASGEVAENGASTRGHDDRPNGGEAGDLQAGGAGNGMAAGMPAGAEQAGRMAVNVQRPAAAPRAERPDRQADFWWDHNVLDEQIAHFEEHVNGQLNDQPLEQLLGLRGPLENVVLNVVTMIIFNAALVAGLVWLPLRVGGWAMAMAASAVDTLRSSTAWEAGVMWEAVVAHGVTLLGLSDPLYHASPHQPWQGRPAATSPPAPGACLAPTLETIVLPHLRVSGLHDSAPLNQMSLQIARVVAELEAQVIPPTSDDLVDMFAGYAVLMNIGFAAFWGYLSFRVWSRRPATTLAAPASLARKWFWQSVVGLGVAGKFVLLLFLELLVFPTGFGYWLHLCMLPVFKTTTFRELSWLSLSFHWLCGMGFLLGFTSLVRLLREVLRPGALRFLRDPTRPDQDPFQEMASEPLAKQLLGIVISCVIYANLGVIFLHIPSRIARYACTHLYPIKYLFSRVPLSQLPVDLLLFHIFLPFTIEHFLQRLVKESFQAWLRWASLLSGLDEYLLPSDQFGMVRRSWARVRQWQANVFGKFQLGTLGLARALGVQTAPPERQRGAAEESADRADGPSPAVCVASGDGESAGEMHRQGACDGFEEACLAPTEDCSLSDDTEFDGESGKISQRPAARSSDLATSSATTDTNSCSSCGVNQAVPLAPQESDVKPARREPAQSGVRPTPAIAVDQSSTTVQREPHELESDPTFPLRVACLVLIWGLTMVVCHALMLIVPVSLGRALCLVLFDFYRNAFRHLPGTPIHDLFTSYIGMVVLYSLLDLGRTAIMARHRLNAGLQNMIHNGLQALGTFAKCSLFLVVWLGLVAAGFGSFIELALRPIKAQLDGQAGAVEPLRAWSIGITALMVWHLAVKRTEVQQRGREPAHHTNNLHEEFAAMQRNGLMNLRLGGAMRRLVGPLLLRLLAALGGPWVFTRVLLPLLGAPEKVVAVAELHAHLALLLLVLVARGVELIKSTFRQLHDVIRDDQYLVRQQR</sequence>
<dbReference type="InterPro" id="IPR056521">
    <property type="entry name" value="MARCHF6-like_C"/>
</dbReference>
<organism evidence="16 17">
    <name type="scientific">Ostreobium quekettii</name>
    <dbReference type="NCBI Taxonomy" id="121088"/>
    <lineage>
        <taxon>Eukaryota</taxon>
        <taxon>Viridiplantae</taxon>
        <taxon>Chlorophyta</taxon>
        <taxon>core chlorophytes</taxon>
        <taxon>Ulvophyceae</taxon>
        <taxon>TCBD clade</taxon>
        <taxon>Bryopsidales</taxon>
        <taxon>Ostreobineae</taxon>
        <taxon>Ostreobiaceae</taxon>
        <taxon>Ostreobium</taxon>
    </lineage>
</organism>
<dbReference type="PROSITE" id="PS51292">
    <property type="entry name" value="ZF_RING_CH"/>
    <property type="match status" value="1"/>
</dbReference>
<dbReference type="Proteomes" id="UP000708148">
    <property type="component" value="Unassembled WGS sequence"/>
</dbReference>
<dbReference type="SUPFAM" id="SSF57850">
    <property type="entry name" value="RING/U-box"/>
    <property type="match status" value="1"/>
</dbReference>
<feature type="domain" description="RING-CH-type" evidence="15">
    <location>
        <begin position="46"/>
        <end position="107"/>
    </location>
</feature>
<evidence type="ECO:0000256" key="1">
    <source>
        <dbReference type="ARBA" id="ARBA00000900"/>
    </source>
</evidence>
<evidence type="ECO:0000259" key="15">
    <source>
        <dbReference type="PROSITE" id="PS51292"/>
    </source>
</evidence>
<dbReference type="InterPro" id="IPR011016">
    <property type="entry name" value="Znf_RING-CH"/>
</dbReference>
<keyword evidence="9" id="KW-0833">Ubl conjugation pathway</keyword>
<keyword evidence="12 14" id="KW-0472">Membrane</keyword>
<dbReference type="PANTHER" id="PTHR13145">
    <property type="entry name" value="SSM4 PROTEIN"/>
    <property type="match status" value="1"/>
</dbReference>
<keyword evidence="11 14" id="KW-1133">Transmembrane helix</keyword>
<dbReference type="Pfam" id="PF12906">
    <property type="entry name" value="RINGv"/>
    <property type="match status" value="1"/>
</dbReference>
<feature type="region of interest" description="Disordered" evidence="13">
    <location>
        <begin position="932"/>
        <end position="998"/>
    </location>
</feature>
<comment type="caution">
    <text evidence="16">The sequence shown here is derived from an EMBL/GenBank/DDBJ whole genome shotgun (WGS) entry which is preliminary data.</text>
</comment>
<evidence type="ECO:0000256" key="5">
    <source>
        <dbReference type="ARBA" id="ARBA00022679"/>
    </source>
</evidence>
<dbReference type="PANTHER" id="PTHR13145:SF0">
    <property type="entry name" value="E3 UBIQUITIN-PROTEIN LIGASE MARCHF6"/>
    <property type="match status" value="1"/>
</dbReference>
<dbReference type="EC" id="2.3.2.27" evidence="4"/>
<feature type="transmembrane region" description="Helical" evidence="14">
    <location>
        <begin position="183"/>
        <end position="208"/>
    </location>
</feature>
<feature type="transmembrane region" description="Helical" evidence="14">
    <location>
        <begin position="1125"/>
        <end position="1148"/>
    </location>
</feature>
<reference evidence="16" key="1">
    <citation type="submission" date="2020-12" db="EMBL/GenBank/DDBJ databases">
        <authorList>
            <person name="Iha C."/>
        </authorList>
    </citation>
    <scope>NUCLEOTIDE SEQUENCE</scope>
</reference>
<keyword evidence="6 14" id="KW-0812">Transmembrane</keyword>
<dbReference type="GO" id="GO:0036503">
    <property type="term" value="P:ERAD pathway"/>
    <property type="evidence" value="ECO:0007669"/>
    <property type="project" value="TreeGrafter"/>
</dbReference>
<feature type="transmembrane region" description="Helical" evidence="14">
    <location>
        <begin position="629"/>
        <end position="654"/>
    </location>
</feature>
<feature type="transmembrane region" description="Helical" evidence="14">
    <location>
        <begin position="441"/>
        <end position="464"/>
    </location>
</feature>
<comment type="catalytic activity">
    <reaction evidence="1">
        <text>S-ubiquitinyl-[E2 ubiquitin-conjugating enzyme]-L-cysteine + [acceptor protein]-L-lysine = [E2 ubiquitin-conjugating enzyme]-L-cysteine + N(6)-ubiquitinyl-[acceptor protein]-L-lysine.</text>
        <dbReference type="EC" id="2.3.2.27"/>
    </reaction>
</comment>
<feature type="region of interest" description="Disordered" evidence="13">
    <location>
        <begin position="1"/>
        <end position="20"/>
    </location>
</feature>
<dbReference type="GO" id="GO:0061630">
    <property type="term" value="F:ubiquitin protein ligase activity"/>
    <property type="evidence" value="ECO:0007669"/>
    <property type="project" value="UniProtKB-EC"/>
</dbReference>
<feature type="transmembrane region" description="Helical" evidence="14">
    <location>
        <begin position="588"/>
        <end position="608"/>
    </location>
</feature>
<evidence type="ECO:0000256" key="10">
    <source>
        <dbReference type="ARBA" id="ARBA00022833"/>
    </source>
</evidence>
<evidence type="ECO:0000256" key="6">
    <source>
        <dbReference type="ARBA" id="ARBA00022692"/>
    </source>
</evidence>
<feature type="transmembrane region" description="Helical" evidence="14">
    <location>
        <begin position="1083"/>
        <end position="1104"/>
    </location>
</feature>
<evidence type="ECO:0000256" key="8">
    <source>
        <dbReference type="ARBA" id="ARBA00022771"/>
    </source>
</evidence>
<feature type="transmembrane region" description="Helical" evidence="14">
    <location>
        <begin position="1267"/>
        <end position="1283"/>
    </location>
</feature>
<dbReference type="OrthoDB" id="568032at2759"/>
<evidence type="ECO:0000256" key="2">
    <source>
        <dbReference type="ARBA" id="ARBA00004141"/>
    </source>
</evidence>
<keyword evidence="17" id="KW-1185">Reference proteome</keyword>
<accession>A0A8S1JAF6</accession>
<feature type="compositionally biased region" description="Gly residues" evidence="13">
    <location>
        <begin position="351"/>
        <end position="365"/>
    </location>
</feature>
<dbReference type="EMBL" id="CAJHUC010002630">
    <property type="protein sequence ID" value="CAD7704092.1"/>
    <property type="molecule type" value="Genomic_DNA"/>
</dbReference>
<feature type="compositionally biased region" description="Basic and acidic residues" evidence="13">
    <location>
        <begin position="876"/>
        <end position="890"/>
    </location>
</feature>
<comment type="subcellular location">
    <subcellularLocation>
        <location evidence="2">Membrane</location>
        <topology evidence="2">Multi-pass membrane protein</topology>
    </subcellularLocation>
</comment>
<gene>
    <name evidence="16" type="ORF">OSTQU699_LOCUS9449</name>
</gene>
<evidence type="ECO:0000256" key="7">
    <source>
        <dbReference type="ARBA" id="ARBA00022723"/>
    </source>
</evidence>
<keyword evidence="10" id="KW-0862">Zinc</keyword>
<feature type="transmembrane region" description="Helical" evidence="14">
    <location>
        <begin position="1229"/>
        <end position="1247"/>
    </location>
</feature>
<feature type="region of interest" description="Disordered" evidence="13">
    <location>
        <begin position="303"/>
        <end position="378"/>
    </location>
</feature>
<protein>
    <recommendedName>
        <fullName evidence="4">RING-type E3 ubiquitin transferase</fullName>
        <ecNumber evidence="4">2.3.2.27</ecNumber>
    </recommendedName>
</protein>
<evidence type="ECO:0000313" key="17">
    <source>
        <dbReference type="Proteomes" id="UP000708148"/>
    </source>
</evidence>
<dbReference type="Gene3D" id="3.30.40.10">
    <property type="entry name" value="Zinc/RING finger domain, C3HC4 (zinc finger)"/>
    <property type="match status" value="1"/>
</dbReference>
<dbReference type="CDD" id="cd16702">
    <property type="entry name" value="RING_CH-C4HC3_MARCH6"/>
    <property type="match status" value="1"/>
</dbReference>
<dbReference type="Pfam" id="PF23113">
    <property type="entry name" value="MARCHF6_C"/>
    <property type="match status" value="1"/>
</dbReference>
<feature type="region of interest" description="Disordered" evidence="13">
    <location>
        <begin position="871"/>
        <end position="911"/>
    </location>
</feature>
<feature type="compositionally biased region" description="Basic and acidic residues" evidence="13">
    <location>
        <begin position="983"/>
        <end position="992"/>
    </location>
</feature>
<feature type="transmembrane region" description="Helical" evidence="14">
    <location>
        <begin position="137"/>
        <end position="163"/>
    </location>
</feature>
<feature type="compositionally biased region" description="Low complexity" evidence="13">
    <location>
        <begin position="366"/>
        <end position="377"/>
    </location>
</feature>
<evidence type="ECO:0000256" key="9">
    <source>
        <dbReference type="ARBA" id="ARBA00022786"/>
    </source>
</evidence>
<dbReference type="GO" id="GO:0005789">
    <property type="term" value="C:endoplasmic reticulum membrane"/>
    <property type="evidence" value="ECO:0007669"/>
    <property type="project" value="TreeGrafter"/>
</dbReference>
<evidence type="ECO:0000313" key="16">
    <source>
        <dbReference type="EMBL" id="CAD7704092.1"/>
    </source>
</evidence>
<evidence type="ECO:0000256" key="13">
    <source>
        <dbReference type="SAM" id="MobiDB-lite"/>
    </source>
</evidence>
<dbReference type="GO" id="GO:0008270">
    <property type="term" value="F:zinc ion binding"/>
    <property type="evidence" value="ECO:0007669"/>
    <property type="project" value="UniProtKB-KW"/>
</dbReference>
<keyword evidence="8" id="KW-0863">Zinc-finger</keyword>
<feature type="compositionally biased region" description="Low complexity" evidence="13">
    <location>
        <begin position="949"/>
        <end position="969"/>
    </location>
</feature>
<feature type="transmembrane region" description="Helical" evidence="14">
    <location>
        <begin position="685"/>
        <end position="704"/>
    </location>
</feature>
<evidence type="ECO:0000256" key="11">
    <source>
        <dbReference type="ARBA" id="ARBA00022989"/>
    </source>
</evidence>
<feature type="transmembrane region" description="Helical" evidence="14">
    <location>
        <begin position="1168"/>
        <end position="1186"/>
    </location>
</feature>
<evidence type="ECO:0000256" key="12">
    <source>
        <dbReference type="ARBA" id="ARBA00023136"/>
    </source>
</evidence>